<dbReference type="InterPro" id="IPR036964">
    <property type="entry name" value="RASGEF_cat_dom_sf"/>
</dbReference>
<dbReference type="InterPro" id="IPR023578">
    <property type="entry name" value="Ras_GEF_dom_sf"/>
</dbReference>
<dbReference type="Gene3D" id="1.10.840.10">
    <property type="entry name" value="Ras guanine-nucleotide exchange factors catalytic domain"/>
    <property type="match status" value="1"/>
</dbReference>
<dbReference type="SUPFAM" id="SSF48366">
    <property type="entry name" value="Ras GEF"/>
    <property type="match status" value="1"/>
</dbReference>
<protein>
    <recommendedName>
        <fullName evidence="1">Ras-GEF domain-containing protein</fullName>
    </recommendedName>
</protein>
<evidence type="ECO:0000313" key="3">
    <source>
        <dbReference type="Proteomes" id="UP001626550"/>
    </source>
</evidence>
<dbReference type="Pfam" id="PF00617">
    <property type="entry name" value="RasGEF"/>
    <property type="match status" value="1"/>
</dbReference>
<reference evidence="2 3" key="1">
    <citation type="submission" date="2024-11" db="EMBL/GenBank/DDBJ databases">
        <title>Adaptive evolution of stress response genes in parasites aligns with host niche diversity.</title>
        <authorList>
            <person name="Hahn C."/>
            <person name="Resl P."/>
        </authorList>
    </citation>
    <scope>NUCLEOTIDE SEQUENCE [LARGE SCALE GENOMIC DNA]</scope>
    <source>
        <strain evidence="2">EGGRZ-B1_66</strain>
        <tissue evidence="2">Body</tissue>
    </source>
</reference>
<dbReference type="AlphaFoldDB" id="A0ABD2QH69"/>
<evidence type="ECO:0000313" key="2">
    <source>
        <dbReference type="EMBL" id="KAL3318748.1"/>
    </source>
</evidence>
<sequence>MEKESSPFKSPLSLQYIQEFYNTVIETRLTPTYAAECIASETCAILTLEWRSINSNPTLSHLEIAGNTMSLKHGDELLSKFVQATIQLTRDINLRAKLLDFWLQIAGILRTQLKDFWSYHSIIWGLFSQPILQMKALWTHSHSTVSDFFLILKQAHTDYSNYLRYINTNEIPVSAVMSSFQTSIPNLNILARIDPTKDSFQKFLPENNIWWVERLSKSLKISHSYPVASRFLKMVPIMDFLLGSDAVQFYRENSWQHDSLNAHKMGEKFHQHVTAMESLLLSS</sequence>
<feature type="domain" description="Ras-GEF" evidence="1">
    <location>
        <begin position="77"/>
        <end position="174"/>
    </location>
</feature>
<dbReference type="EMBL" id="JBJKFK010000208">
    <property type="protein sequence ID" value="KAL3318748.1"/>
    <property type="molecule type" value="Genomic_DNA"/>
</dbReference>
<organism evidence="2 3">
    <name type="scientific">Cichlidogyrus casuarinus</name>
    <dbReference type="NCBI Taxonomy" id="1844966"/>
    <lineage>
        <taxon>Eukaryota</taxon>
        <taxon>Metazoa</taxon>
        <taxon>Spiralia</taxon>
        <taxon>Lophotrochozoa</taxon>
        <taxon>Platyhelminthes</taxon>
        <taxon>Monogenea</taxon>
        <taxon>Monopisthocotylea</taxon>
        <taxon>Dactylogyridea</taxon>
        <taxon>Ancyrocephalidae</taxon>
        <taxon>Cichlidogyrus</taxon>
    </lineage>
</organism>
<dbReference type="Proteomes" id="UP001626550">
    <property type="component" value="Unassembled WGS sequence"/>
</dbReference>
<dbReference type="InterPro" id="IPR001895">
    <property type="entry name" value="RASGEF_cat_dom"/>
</dbReference>
<comment type="caution">
    <text evidence="2">The sequence shown here is derived from an EMBL/GenBank/DDBJ whole genome shotgun (WGS) entry which is preliminary data.</text>
</comment>
<gene>
    <name evidence="2" type="ORF">Ciccas_002589</name>
</gene>
<name>A0ABD2QH69_9PLAT</name>
<keyword evidence="3" id="KW-1185">Reference proteome</keyword>
<evidence type="ECO:0000259" key="1">
    <source>
        <dbReference type="Pfam" id="PF00617"/>
    </source>
</evidence>
<accession>A0ABD2QH69</accession>
<proteinExistence type="predicted"/>